<dbReference type="RefSeq" id="WP_132076137.1">
    <property type="nucleotide sequence ID" value="NZ_DALYTA010000008.1"/>
</dbReference>
<dbReference type="CDD" id="cd20206">
    <property type="entry name" value="YbbR"/>
    <property type="match status" value="1"/>
</dbReference>
<name>A0A4R1Q1R1_9FIRM</name>
<dbReference type="OrthoDB" id="9814149at2"/>
<keyword evidence="2" id="KW-1185">Reference proteome</keyword>
<comment type="caution">
    <text evidence="1">The sequence shown here is derived from an EMBL/GenBank/DDBJ whole genome shotgun (WGS) entry which is preliminary data.</text>
</comment>
<dbReference type="Proteomes" id="UP000295063">
    <property type="component" value="Unassembled WGS sequence"/>
</dbReference>
<dbReference type="AlphaFoldDB" id="A0A4R1Q1R1"/>
<accession>A0A4R1Q1R1</accession>
<protein>
    <submittedName>
        <fullName evidence="1">YbbR domain-containing protein</fullName>
    </submittedName>
</protein>
<evidence type="ECO:0000313" key="1">
    <source>
        <dbReference type="EMBL" id="TCL39508.1"/>
    </source>
</evidence>
<proteinExistence type="predicted"/>
<reference evidence="1 2" key="1">
    <citation type="submission" date="2019-03" db="EMBL/GenBank/DDBJ databases">
        <title>Genomic Encyclopedia of Type Strains, Phase IV (KMG-IV): sequencing the most valuable type-strain genomes for metagenomic binning, comparative biology and taxonomic classification.</title>
        <authorList>
            <person name="Goeker M."/>
        </authorList>
    </citation>
    <scope>NUCLEOTIDE SEQUENCE [LARGE SCALE GENOMIC DNA]</scope>
    <source>
        <strain evidence="1 2">DSM 15969</strain>
    </source>
</reference>
<dbReference type="EMBL" id="SLUI01000002">
    <property type="protein sequence ID" value="TCL39508.1"/>
    <property type="molecule type" value="Genomic_DNA"/>
</dbReference>
<dbReference type="PANTHER" id="PTHR37804:SF1">
    <property type="entry name" value="CDAA REGULATORY PROTEIN CDAR"/>
    <property type="match status" value="1"/>
</dbReference>
<dbReference type="Gene3D" id="2.170.120.30">
    <property type="match status" value="1"/>
</dbReference>
<gene>
    <name evidence="1" type="ORF">EV210_102427</name>
</gene>
<dbReference type="Gene3D" id="2.170.120.40">
    <property type="entry name" value="YbbR-like domain"/>
    <property type="match status" value="2"/>
</dbReference>
<dbReference type="InterPro" id="IPR053154">
    <property type="entry name" value="c-di-AMP_regulator"/>
</dbReference>
<dbReference type="InterPro" id="IPR012505">
    <property type="entry name" value="YbbR"/>
</dbReference>
<organism evidence="1 2">
    <name type="scientific">Anaerospora hongkongensis</name>
    <dbReference type="NCBI Taxonomy" id="244830"/>
    <lineage>
        <taxon>Bacteria</taxon>
        <taxon>Bacillati</taxon>
        <taxon>Bacillota</taxon>
        <taxon>Negativicutes</taxon>
        <taxon>Selenomonadales</taxon>
        <taxon>Sporomusaceae</taxon>
        <taxon>Anaerospora</taxon>
    </lineage>
</organism>
<dbReference type="PANTHER" id="PTHR37804">
    <property type="entry name" value="CDAA REGULATORY PROTEIN CDAR"/>
    <property type="match status" value="1"/>
</dbReference>
<sequence>MSKITSNNLTAKIVALILAAILWLYVMNEQNPPIESSFTLPLEVRNGQTNLVVSDLPDTVRIKLRGPRSIIAGLLAKDMVAYIDVKGLAEGRNTVKINTQIPSSVELLEINPDKATIRIDTAVSRQLPIDIRLTGTATAGAAVGKVTSSHEKVTIEGPKTIVENVEQVYVLADVTNKNADFQAAIPLVPVNKSGKEVEGLTVFPDKVTISVVFSKEGVRKMVDIRPLIYGELAGGHVLRGITTDPTKIEVTGSAEQLEKLEFIYTEPINLSGINHDTKREVKLQAKEGLVISQQTVVVNIQVQPK</sequence>
<evidence type="ECO:0000313" key="2">
    <source>
        <dbReference type="Proteomes" id="UP000295063"/>
    </source>
</evidence>
<dbReference type="Pfam" id="PF07949">
    <property type="entry name" value="YbbR"/>
    <property type="match status" value="3"/>
</dbReference>